<comment type="caution">
    <text evidence="2">The sequence shown here is derived from an EMBL/GenBank/DDBJ whole genome shotgun (WGS) entry which is preliminary data.</text>
</comment>
<name>A0A7J6WL83_THATH</name>
<sequence>MAEGNVAQIDSRKKKSLQEESDEEEWDVQASYAAIEREDEEVDFAFTSIIEERFPIHNFTTFLLTTPYPTKLHFCWNCLPSNSELQELKTEKKLGTMVEITTDPPTSIPQPPQPLPPLSHRDEAPVSYFAPISYFECY</sequence>
<gene>
    <name evidence="2" type="ORF">FRX31_013053</name>
</gene>
<reference evidence="2 3" key="1">
    <citation type="submission" date="2020-06" db="EMBL/GenBank/DDBJ databases">
        <title>Transcriptomic and genomic resources for Thalictrum thalictroides and T. hernandezii: Facilitating candidate gene discovery in an emerging model plant lineage.</title>
        <authorList>
            <person name="Arias T."/>
            <person name="Riano-Pachon D.M."/>
            <person name="Di Stilio V.S."/>
        </authorList>
    </citation>
    <scope>NUCLEOTIDE SEQUENCE [LARGE SCALE GENOMIC DNA]</scope>
    <source>
        <strain evidence="3">cv. WT478/WT964</strain>
        <tissue evidence="2">Leaves</tissue>
    </source>
</reference>
<dbReference type="AlphaFoldDB" id="A0A7J6WL83"/>
<dbReference type="Proteomes" id="UP000554482">
    <property type="component" value="Unassembled WGS sequence"/>
</dbReference>
<evidence type="ECO:0000313" key="2">
    <source>
        <dbReference type="EMBL" id="KAF5197360.1"/>
    </source>
</evidence>
<keyword evidence="3" id="KW-1185">Reference proteome</keyword>
<feature type="region of interest" description="Disordered" evidence="1">
    <location>
        <begin position="1"/>
        <end position="28"/>
    </location>
</feature>
<protein>
    <submittedName>
        <fullName evidence="2">Uncharacterized protein</fullName>
    </submittedName>
</protein>
<proteinExistence type="predicted"/>
<organism evidence="2 3">
    <name type="scientific">Thalictrum thalictroides</name>
    <name type="common">Rue-anemone</name>
    <name type="synonym">Anemone thalictroides</name>
    <dbReference type="NCBI Taxonomy" id="46969"/>
    <lineage>
        <taxon>Eukaryota</taxon>
        <taxon>Viridiplantae</taxon>
        <taxon>Streptophyta</taxon>
        <taxon>Embryophyta</taxon>
        <taxon>Tracheophyta</taxon>
        <taxon>Spermatophyta</taxon>
        <taxon>Magnoliopsida</taxon>
        <taxon>Ranunculales</taxon>
        <taxon>Ranunculaceae</taxon>
        <taxon>Thalictroideae</taxon>
        <taxon>Thalictrum</taxon>
    </lineage>
</organism>
<evidence type="ECO:0000313" key="3">
    <source>
        <dbReference type="Proteomes" id="UP000554482"/>
    </source>
</evidence>
<accession>A0A7J6WL83</accession>
<dbReference type="EMBL" id="JABWDY010014781">
    <property type="protein sequence ID" value="KAF5197360.1"/>
    <property type="molecule type" value="Genomic_DNA"/>
</dbReference>
<evidence type="ECO:0000256" key="1">
    <source>
        <dbReference type="SAM" id="MobiDB-lite"/>
    </source>
</evidence>